<comment type="pathway">
    <text evidence="1">Amino-acid biosynthesis; L-arginine biosynthesis; N(2)-acetyl-L-ornithine from L-glutamate: step 1/4.</text>
</comment>
<feature type="domain" description="N-acetyltransferase" evidence="7">
    <location>
        <begin position="403"/>
        <end position="551"/>
    </location>
</feature>
<dbReference type="PANTHER" id="PTHR30602">
    <property type="entry name" value="AMINO-ACID ACETYLTRANSFERASE"/>
    <property type="match status" value="1"/>
</dbReference>
<dbReference type="InterPro" id="IPR000182">
    <property type="entry name" value="GNAT_dom"/>
</dbReference>
<dbReference type="Gene3D" id="3.40.1160.10">
    <property type="entry name" value="Acetylglutamate kinase-like"/>
    <property type="match status" value="1"/>
</dbReference>
<keyword evidence="5" id="KW-0012">Acyltransferase</keyword>
<evidence type="ECO:0000256" key="2">
    <source>
        <dbReference type="ARBA" id="ARBA00009145"/>
    </source>
</evidence>
<dbReference type="AlphaFoldDB" id="A0AAE2CLD3"/>
<keyword evidence="9" id="KW-1185">Reference proteome</keyword>
<dbReference type="EC" id="2.3.1.1" evidence="3"/>
<dbReference type="InterPro" id="IPR036393">
    <property type="entry name" value="AceGlu_kinase-like_sf"/>
</dbReference>
<evidence type="ECO:0000259" key="7">
    <source>
        <dbReference type="PROSITE" id="PS51186"/>
    </source>
</evidence>
<dbReference type="InterPro" id="IPR001048">
    <property type="entry name" value="Asp/Glu/Uridylate_kinase"/>
</dbReference>
<proteinExistence type="inferred from homology"/>
<sequence length="563" mass="62170">MTTFVCMAKSVKTLQLSRRCLNYQERRMMSEFVGRSVGDQVVLWRDKKRVSLSLVVRCTSAGHGGGGTLVEVMRAAQPYHLLHKGCTLVVVLSSEIVDSPHLPSILEDISLLHGLGIKFVLVPGTHVQIDKLLIEKGSEPKYVGNYRITDSESLTAAMNAAGKIRILIESKLSPRPSLSGIRRHGDTIRWYDGVSVASGNFLAATRRGVVEGVDYGSTGEIKKIDVTRIRERLHQDCIVLLSNLGYSSSGEVLNCNTYEIAAACALALGAEKFICIIDGPLLDECGRLIRFLTLQDVDMLIHKQAKQTLSPNGKAFTQTPKFQNGVGFDNGNGLWSSEAAIGGRQERLSRLNGYRSELAAAAFVCRGGVQRVHLLDGTIGGVVLKELFQRDGVGTMVASNLYEGMRMARVSDLYGIKQLLVPLEESGTLIRRTLEELLQALDFFIVVERQGQIIGCAALFPFFEDKCGEVAAVVVSPECRGQGQGDKLLDYIEKKASSLGLQMLFLLTTRTGDWFVRRGFTECSIECIPEERRNKINIYRRSKYYMKKLLPDRSGIRLNSVIA</sequence>
<dbReference type="GO" id="GO:0006526">
    <property type="term" value="P:L-arginine biosynthetic process"/>
    <property type="evidence" value="ECO:0007669"/>
    <property type="project" value="InterPro"/>
</dbReference>
<evidence type="ECO:0000256" key="5">
    <source>
        <dbReference type="ARBA" id="ARBA00023315"/>
    </source>
</evidence>
<dbReference type="PROSITE" id="PS51186">
    <property type="entry name" value="GNAT"/>
    <property type="match status" value="1"/>
</dbReference>
<comment type="caution">
    <text evidence="8">The sequence shown here is derived from an EMBL/GenBank/DDBJ whole genome shotgun (WGS) entry which is preliminary data.</text>
</comment>
<dbReference type="CDD" id="cd04301">
    <property type="entry name" value="NAT_SF"/>
    <property type="match status" value="1"/>
</dbReference>
<dbReference type="Proteomes" id="UP001293254">
    <property type="component" value="Unassembled WGS sequence"/>
</dbReference>
<comment type="catalytic activity">
    <reaction evidence="6">
        <text>L-glutamate + acetyl-CoA = N-acetyl-L-glutamate + CoA + H(+)</text>
        <dbReference type="Rhea" id="RHEA:24292"/>
        <dbReference type="ChEBI" id="CHEBI:15378"/>
        <dbReference type="ChEBI" id="CHEBI:29985"/>
        <dbReference type="ChEBI" id="CHEBI:44337"/>
        <dbReference type="ChEBI" id="CHEBI:57287"/>
        <dbReference type="ChEBI" id="CHEBI:57288"/>
        <dbReference type="EC" id="2.3.1.1"/>
    </reaction>
</comment>
<evidence type="ECO:0000313" key="8">
    <source>
        <dbReference type="EMBL" id="KAK4426423.1"/>
    </source>
</evidence>
<dbReference type="PIRSF" id="PIRSF000423">
    <property type="entry name" value="ArgA"/>
    <property type="match status" value="1"/>
</dbReference>
<dbReference type="GO" id="GO:0004042">
    <property type="term" value="F:L-glutamate N-acetyltransferase activity"/>
    <property type="evidence" value="ECO:0007669"/>
    <property type="project" value="InterPro"/>
</dbReference>
<dbReference type="SUPFAM" id="SSF53633">
    <property type="entry name" value="Carbamate kinase-like"/>
    <property type="match status" value="1"/>
</dbReference>
<accession>A0AAE2CLD3</accession>
<dbReference type="Pfam" id="PF00583">
    <property type="entry name" value="Acetyltransf_1"/>
    <property type="match status" value="1"/>
</dbReference>
<name>A0AAE2CLD3_9LAMI</name>
<dbReference type="HAMAP" id="MF_01105">
    <property type="entry name" value="N_acetyl_glu_synth"/>
    <property type="match status" value="1"/>
</dbReference>
<dbReference type="Gene3D" id="3.40.630.30">
    <property type="match status" value="1"/>
</dbReference>
<comment type="similarity">
    <text evidence="2">Belongs to the acetyltransferase family. ArgA subfamily.</text>
</comment>
<dbReference type="Pfam" id="PF00696">
    <property type="entry name" value="AA_kinase"/>
    <property type="match status" value="1"/>
</dbReference>
<dbReference type="InterPro" id="IPR010167">
    <property type="entry name" value="NH2A_AcTrfase"/>
</dbReference>
<reference evidence="8" key="2">
    <citation type="journal article" date="2024" name="Plant">
        <title>Genomic evolution and insights into agronomic trait innovations of Sesamum species.</title>
        <authorList>
            <person name="Miao H."/>
            <person name="Wang L."/>
            <person name="Qu L."/>
            <person name="Liu H."/>
            <person name="Sun Y."/>
            <person name="Le M."/>
            <person name="Wang Q."/>
            <person name="Wei S."/>
            <person name="Zheng Y."/>
            <person name="Lin W."/>
            <person name="Duan Y."/>
            <person name="Cao H."/>
            <person name="Xiong S."/>
            <person name="Wang X."/>
            <person name="Wei L."/>
            <person name="Li C."/>
            <person name="Ma Q."/>
            <person name="Ju M."/>
            <person name="Zhao R."/>
            <person name="Li G."/>
            <person name="Mu C."/>
            <person name="Tian Q."/>
            <person name="Mei H."/>
            <person name="Zhang T."/>
            <person name="Gao T."/>
            <person name="Zhang H."/>
        </authorList>
    </citation>
    <scope>NUCLEOTIDE SEQUENCE</scope>
    <source>
        <strain evidence="8">3651</strain>
    </source>
</reference>
<reference evidence="8" key="1">
    <citation type="submission" date="2020-06" db="EMBL/GenBank/DDBJ databases">
        <authorList>
            <person name="Li T."/>
            <person name="Hu X."/>
            <person name="Zhang T."/>
            <person name="Song X."/>
            <person name="Zhang H."/>
            <person name="Dai N."/>
            <person name="Sheng W."/>
            <person name="Hou X."/>
            <person name="Wei L."/>
        </authorList>
    </citation>
    <scope>NUCLEOTIDE SEQUENCE</scope>
    <source>
        <strain evidence="8">3651</strain>
        <tissue evidence="8">Leaf</tissue>
    </source>
</reference>
<organism evidence="8 9">
    <name type="scientific">Sesamum alatum</name>
    <dbReference type="NCBI Taxonomy" id="300844"/>
    <lineage>
        <taxon>Eukaryota</taxon>
        <taxon>Viridiplantae</taxon>
        <taxon>Streptophyta</taxon>
        <taxon>Embryophyta</taxon>
        <taxon>Tracheophyta</taxon>
        <taxon>Spermatophyta</taxon>
        <taxon>Magnoliopsida</taxon>
        <taxon>eudicotyledons</taxon>
        <taxon>Gunneridae</taxon>
        <taxon>Pentapetalae</taxon>
        <taxon>asterids</taxon>
        <taxon>lamiids</taxon>
        <taxon>Lamiales</taxon>
        <taxon>Pedaliaceae</taxon>
        <taxon>Sesamum</taxon>
    </lineage>
</organism>
<protein>
    <recommendedName>
        <fullName evidence="3">amino-acid N-acetyltransferase</fullName>
        <ecNumber evidence="3">2.3.1.1</ecNumber>
    </recommendedName>
</protein>
<keyword evidence="4" id="KW-0808">Transferase</keyword>
<dbReference type="InterPro" id="IPR016181">
    <property type="entry name" value="Acyl_CoA_acyltransferase"/>
</dbReference>
<dbReference type="EMBL" id="JACGWO010000005">
    <property type="protein sequence ID" value="KAK4426423.1"/>
    <property type="molecule type" value="Genomic_DNA"/>
</dbReference>
<dbReference type="PANTHER" id="PTHR30602:SF12">
    <property type="entry name" value="AMINO-ACID ACETYLTRANSFERASE NAGS1, CHLOROPLASTIC-RELATED"/>
    <property type="match status" value="1"/>
</dbReference>
<dbReference type="GO" id="GO:0005737">
    <property type="term" value="C:cytoplasm"/>
    <property type="evidence" value="ECO:0007669"/>
    <property type="project" value="InterPro"/>
</dbReference>
<evidence type="ECO:0000256" key="4">
    <source>
        <dbReference type="ARBA" id="ARBA00022679"/>
    </source>
</evidence>
<evidence type="ECO:0000313" key="9">
    <source>
        <dbReference type="Proteomes" id="UP001293254"/>
    </source>
</evidence>
<gene>
    <name evidence="8" type="ORF">Salat_1410900</name>
</gene>
<dbReference type="NCBIfam" id="TIGR01890">
    <property type="entry name" value="N-Ac-Glu-synth"/>
    <property type="match status" value="1"/>
</dbReference>
<evidence type="ECO:0000256" key="3">
    <source>
        <dbReference type="ARBA" id="ARBA00012697"/>
    </source>
</evidence>
<dbReference type="SUPFAM" id="SSF55729">
    <property type="entry name" value="Acyl-CoA N-acyltransferases (Nat)"/>
    <property type="match status" value="1"/>
</dbReference>
<evidence type="ECO:0000256" key="6">
    <source>
        <dbReference type="ARBA" id="ARBA00048372"/>
    </source>
</evidence>
<evidence type="ECO:0000256" key="1">
    <source>
        <dbReference type="ARBA" id="ARBA00004925"/>
    </source>
</evidence>